<dbReference type="RefSeq" id="WP_308350559.1">
    <property type="nucleotide sequence ID" value="NZ_CP129971.1"/>
</dbReference>
<evidence type="ECO:0000313" key="1">
    <source>
        <dbReference type="EMBL" id="WMN12449.1"/>
    </source>
</evidence>
<name>A0AA51REG9_9BACT</name>
<dbReference type="AlphaFoldDB" id="A0AA51REG9"/>
<protein>
    <submittedName>
        <fullName evidence="1">Uncharacterized protein</fullName>
    </submittedName>
</protein>
<proteinExistence type="predicted"/>
<gene>
    <name evidence="1" type="ORF">QYS49_33610</name>
</gene>
<dbReference type="KEGG" id="msaa:QYS49_33610"/>
<organism evidence="1 2">
    <name type="scientific">Marivirga salinarum</name>
    <dbReference type="NCBI Taxonomy" id="3059078"/>
    <lineage>
        <taxon>Bacteria</taxon>
        <taxon>Pseudomonadati</taxon>
        <taxon>Bacteroidota</taxon>
        <taxon>Cytophagia</taxon>
        <taxon>Cytophagales</taxon>
        <taxon>Marivirgaceae</taxon>
        <taxon>Marivirga</taxon>
    </lineage>
</organism>
<sequence length="373" mass="42462">MKHHLITILLIFAPFLLKSQISWDGQVSAFGNYSPDNQYYLFVGGRYIPEINYTHSLDSGKSFDMLASANISGSILSDPFQDNQTDGNLDPYRLWARYAGQNFQIRAGLQKLDFGVATLLRPLQWFNQIDPRDPLALTNGVYGIMGNYYFKNNTNIWAWGLYGNSKRRGFDAVETNDKVPEFGGRVQLPLLTGEIGFTYHHRKADASEFLKDNSFNNIAENRWAVDVKLDWVVGLWMEATYIHKAENLGLLTNQNLINIGSDYTFGLGNGLTVITEHLLYGNSEDYFSDKYANITAASLNYPLGFFDSLSGLAYYSWETESTTFFLNYQHQFKKIIGYLMAYYNPSEFQGIQQNELVNNFSGPGVRIMLVLNH</sequence>
<keyword evidence="2" id="KW-1185">Reference proteome</keyword>
<accession>A0AA51REG9</accession>
<evidence type="ECO:0000313" key="2">
    <source>
        <dbReference type="Proteomes" id="UP001230496"/>
    </source>
</evidence>
<reference evidence="1 2" key="1">
    <citation type="submission" date="2023-08" db="EMBL/GenBank/DDBJ databases">
        <title>Comparative genomics and taxonomic characterization of three novel marine species of genus Marivirga.</title>
        <authorList>
            <person name="Muhammad N."/>
            <person name="Kim S.-G."/>
        </authorList>
    </citation>
    <scope>NUCLEOTIDE SEQUENCE [LARGE SCALE GENOMIC DNA]</scope>
    <source>
        <strain evidence="1 2">BDSF4-3</strain>
    </source>
</reference>
<dbReference type="Proteomes" id="UP001230496">
    <property type="component" value="Chromosome"/>
</dbReference>
<dbReference type="EMBL" id="CP129971">
    <property type="protein sequence ID" value="WMN12449.1"/>
    <property type="molecule type" value="Genomic_DNA"/>
</dbReference>